<dbReference type="Pfam" id="PF00698">
    <property type="entry name" value="Acyl_transf_1"/>
    <property type="match status" value="1"/>
</dbReference>
<keyword evidence="10" id="KW-1185">Reference proteome</keyword>
<dbReference type="Pfam" id="PF16073">
    <property type="entry name" value="SAT"/>
    <property type="match status" value="1"/>
</dbReference>
<dbReference type="InterPro" id="IPR016039">
    <property type="entry name" value="Thiolase-like"/>
</dbReference>
<dbReference type="PANTHER" id="PTHR43775:SF40">
    <property type="entry name" value="NORSOLORINIC ACID SYNTHASE STCA"/>
    <property type="match status" value="1"/>
</dbReference>
<dbReference type="InterPro" id="IPR014031">
    <property type="entry name" value="Ketoacyl_synth_C"/>
</dbReference>
<dbReference type="PROSITE" id="PS52004">
    <property type="entry name" value="KS3_2"/>
    <property type="match status" value="1"/>
</dbReference>
<dbReference type="GO" id="GO:0044550">
    <property type="term" value="P:secondary metabolite biosynthetic process"/>
    <property type="evidence" value="ECO:0007669"/>
    <property type="project" value="TreeGrafter"/>
</dbReference>
<feature type="region of interest" description="C-terminal hotdog fold" evidence="4">
    <location>
        <begin position="1414"/>
        <end position="1561"/>
    </location>
</feature>
<sequence>MDGPCNIYIFGDQTFDFHPRLTKLLRTQNAPVLSSFLHQAYCKLRAEIGLLPAQEQAQFPRTTSLADLNTLDRGKLHALPCIQSALSCIGHLGYVISRVETYGHSFPASDAVVSGFCKGALSAAAVSCCRKISELPPVAVAIVGVAFRVGYLASTVRKTISTSIEPWSLAVSGATEESLAKALEAFSDSRRLPVTSRPYVSAELPDSCTISGSPESLNNLRNDERFAEFRTTSLPIYAPYHSPHLFTNSDLKDILQSISAESFERRSVHFNAVSSIDGSVTKSGNLHSRLESALAQVLMKPLRMQPLCEGLASYVKNNDTDAVHIIPIDAHATSLSSFLERCLDGCTIRVLFEEDQARSSLQTTASSCRSKIAIIGMSGRYPGAEDNREFWELLLQGRDVHKEAPSLQWDVKTHVDTTGARKNTSATGFGCWLEHPEAFDAQFFNMSPREAPQAIEQAGIVPGATQSTRKDRVGVFYGVTSNDWMETNSAQDIDTYFIPGGNRALSPAASITSSSSVDPVTALIRPAPLACPQSIDIDTAIAGGTNVLTNPDFTAGLDRGHFLSRTGNCKTFDDMADGYCRGEGVGTVILKRLEDALADSDPIQALILGAYTNHSAEAESITRPHVGAQRAIFSKILSDAYVDPRDVSYVEMHGTGTQTGDLGEMISVLDTFAPKKNFRSNDSALFVGSAKANIGHGEAASGVTSLAKVLLMMRNNIIPPHCGIKTTINHRFPKDLLERNVHIAERPVEWTAANGKPRRIFVNNFSAAGGKSALLLEDKPLNSQQPAEEDLRTAHAVAITAKHASSLLRNVEAMLEYIEENEDDILLGQLSYTTTARRIHHQHRIMVTGGSVPELKDSLCKILTNRDSAKCPPLAPKVVFAFSGQGSQYVGMGRDLYNSSSSFRCLLGRLDKLAQSFFFPSFMPYFVDDHANPNQEYSPVQTQLATVAMQIALSRLWTSWGVIPDAVVGHSLGELSALNAVGVLSDAETIFVVGRRAQLLQERCTKGTHVMLAVKASMKMVEPILAGVDYEVCCINGPNEVVLGGLRDDITVVEERLKANRLPATFIDVPYAFHTSQVDAILNDFDLDLQGIRCRKPVVPFISIVLGDVCSSDRELDPSYIRIHCRCTVNFQAALASAYQQKVISPKALVIEIGPHNVLTRLVRSFLGSEVTVMPTLQRDRDDWAVIAEAVSQVYRSGKDLHWQEYHKGFEASHKVLQLPAYKWNLRSYWMQYINDWSLREGDPPLVVAAAKLQSSTIHTVHEDSAERIVAESDLRHAELNSLTQGHVVDNIPVCTPSVYADIALQIGKYLIERYHPELDGCQLDVAEMTIRKALITKSEGTQPLQTIAEVDWPRKEARCRFATFDAKGKPSVMHAQSVTRFGDDSLRKCLQGTSADTKRRIENLRASLESRATERFNRTMIYKMIRPLAQFHQDYKTLYEVILNSQTLEATSKVDLRDVCANGHYHTHPGYIDGLTQSGGFTMNCNDTNDLDVEVFVNHGWDSFQMFEPIDPSRTYATYVQMSEDRDRMFKGDPLVFSEQGIAASYQGICLQGVPRDVLRRILQFEAKQQAPEIAKSLVVGPALQTKSPPKAANAATPVEPSKSLRAPPPIRETAPTVVSSMTAILTHPMAESPFRKILNIISEESGIDVGDLDDNVEWSQIGVDSLLFLQITGRIQEEIDVDMDLDDLLGRCPTPNELRKFFGSEVHVAAPPNVKITQTTVERAVRMPAPALFPSEKHLELPTQGISSVFREALTIIADVTGVPEEELTDEVAFADIGLEMDDDFWARFYTVGDLRSFLSGPCDSEETTSSPPSSVENTAATTPITPDTILIQRPLTFRSPQDPCTVPPASSVVLQGSPKKARTLFFLFPDGAGSATSYCSIPTVAPDVAIIALNSPYYKDPTNFKCSIDELVDAYLVEVRRRQPMGPYHFGGWSAGVPAAPPPDWLFPHFNATVDTLHDFVAKPLPEGTAPKTSLIWAGEGVLNGLKDELLPHPDDTPGMKFLTTKHSSFSGNGWEELFPGEKLQVFVAKGENHCPMMRDRHAAKLARFILEALV</sequence>
<dbReference type="Pfam" id="PF00975">
    <property type="entry name" value="Thioesterase"/>
    <property type="match status" value="1"/>
</dbReference>
<accession>A0AA39V666</accession>
<keyword evidence="2" id="KW-0597">Phosphoprotein</keyword>
<dbReference type="SUPFAM" id="SSF55048">
    <property type="entry name" value="Probable ACP-binding domain of malonyl-CoA ACP transacylase"/>
    <property type="match status" value="1"/>
</dbReference>
<organism evidence="9 10">
    <name type="scientific">Cladonia borealis</name>
    <dbReference type="NCBI Taxonomy" id="184061"/>
    <lineage>
        <taxon>Eukaryota</taxon>
        <taxon>Fungi</taxon>
        <taxon>Dikarya</taxon>
        <taxon>Ascomycota</taxon>
        <taxon>Pezizomycotina</taxon>
        <taxon>Lecanoromycetes</taxon>
        <taxon>OSLEUM clade</taxon>
        <taxon>Lecanoromycetidae</taxon>
        <taxon>Lecanorales</taxon>
        <taxon>Lecanorineae</taxon>
        <taxon>Cladoniaceae</taxon>
        <taxon>Cladonia</taxon>
    </lineage>
</organism>
<feature type="region of interest" description="Disordered" evidence="5">
    <location>
        <begin position="1803"/>
        <end position="1823"/>
    </location>
</feature>
<feature type="domain" description="Carrier" evidence="6">
    <location>
        <begin position="1630"/>
        <end position="1708"/>
    </location>
</feature>
<dbReference type="InterPro" id="IPR016036">
    <property type="entry name" value="Malonyl_transacylase_ACP-bd"/>
</dbReference>
<feature type="domain" description="PKS/mFAS DH" evidence="8">
    <location>
        <begin position="1244"/>
        <end position="1561"/>
    </location>
</feature>
<dbReference type="Gene3D" id="3.40.50.1820">
    <property type="entry name" value="alpha/beta hydrolase"/>
    <property type="match status" value="2"/>
</dbReference>
<dbReference type="Pfam" id="PF14765">
    <property type="entry name" value="PS-DH"/>
    <property type="match status" value="1"/>
</dbReference>
<keyword evidence="1" id="KW-0596">Phosphopantetheine</keyword>
<dbReference type="InterPro" id="IPR029058">
    <property type="entry name" value="AB_hydrolase_fold"/>
</dbReference>
<proteinExistence type="predicted"/>
<dbReference type="InterPro" id="IPR014030">
    <property type="entry name" value="Ketoacyl_synth_N"/>
</dbReference>
<dbReference type="Gene3D" id="3.40.47.10">
    <property type="match status" value="2"/>
</dbReference>
<gene>
    <name evidence="9" type="ORF">JMJ35_010048</name>
</gene>
<dbReference type="InterPro" id="IPR009081">
    <property type="entry name" value="PP-bd_ACP"/>
</dbReference>
<dbReference type="Gene3D" id="3.40.366.10">
    <property type="entry name" value="Malonyl-Coenzyme A Acyl Carrier Protein, domain 2"/>
    <property type="match status" value="2"/>
</dbReference>
<evidence type="ECO:0000259" key="8">
    <source>
        <dbReference type="PROSITE" id="PS52019"/>
    </source>
</evidence>
<dbReference type="GO" id="GO:0004312">
    <property type="term" value="F:fatty acid synthase activity"/>
    <property type="evidence" value="ECO:0007669"/>
    <property type="project" value="TreeGrafter"/>
</dbReference>
<feature type="region of interest" description="N-terminal hotdog fold" evidence="4">
    <location>
        <begin position="1244"/>
        <end position="1387"/>
    </location>
</feature>
<evidence type="ECO:0000256" key="4">
    <source>
        <dbReference type="PROSITE-ProRule" id="PRU01363"/>
    </source>
</evidence>
<dbReference type="Pfam" id="PF00109">
    <property type="entry name" value="ketoacyl-synt"/>
    <property type="match status" value="2"/>
</dbReference>
<dbReference type="SUPFAM" id="SSF47336">
    <property type="entry name" value="ACP-like"/>
    <property type="match status" value="2"/>
</dbReference>
<dbReference type="InterPro" id="IPR020841">
    <property type="entry name" value="PKS_Beta-ketoAc_synthase_dom"/>
</dbReference>
<dbReference type="InterPro" id="IPR032088">
    <property type="entry name" value="SAT"/>
</dbReference>
<dbReference type="InterPro" id="IPR042104">
    <property type="entry name" value="PKS_dehydratase_sf"/>
</dbReference>
<dbReference type="Proteomes" id="UP001166286">
    <property type="component" value="Unassembled WGS sequence"/>
</dbReference>
<feature type="domain" description="Ketosynthase family 3 (KS3)" evidence="7">
    <location>
        <begin position="369"/>
        <end position="778"/>
    </location>
</feature>
<dbReference type="InterPro" id="IPR001227">
    <property type="entry name" value="Ac_transferase_dom_sf"/>
</dbReference>
<dbReference type="InterPro" id="IPR014043">
    <property type="entry name" value="Acyl_transferase_dom"/>
</dbReference>
<evidence type="ECO:0000256" key="1">
    <source>
        <dbReference type="ARBA" id="ARBA00022450"/>
    </source>
</evidence>
<evidence type="ECO:0008006" key="11">
    <source>
        <dbReference type="Google" id="ProtNLM"/>
    </source>
</evidence>
<evidence type="ECO:0000256" key="3">
    <source>
        <dbReference type="ARBA" id="ARBA00022679"/>
    </source>
</evidence>
<feature type="region of interest" description="Disordered" evidence="5">
    <location>
        <begin position="1586"/>
        <end position="1613"/>
    </location>
</feature>
<dbReference type="NCBIfam" id="TIGR04532">
    <property type="entry name" value="PT_fungal_PKS"/>
    <property type="match status" value="1"/>
</dbReference>
<dbReference type="SUPFAM" id="SSF52151">
    <property type="entry name" value="FabD/lysophospholipase-like"/>
    <property type="match status" value="1"/>
</dbReference>
<dbReference type="EMBL" id="JAFEKC020000023">
    <property type="protein sequence ID" value="KAK0507525.1"/>
    <property type="molecule type" value="Genomic_DNA"/>
</dbReference>
<evidence type="ECO:0000256" key="5">
    <source>
        <dbReference type="SAM" id="MobiDB-lite"/>
    </source>
</evidence>
<dbReference type="Pfam" id="PF22621">
    <property type="entry name" value="CurL-like_PKS_C"/>
    <property type="match status" value="1"/>
</dbReference>
<keyword evidence="3" id="KW-0808">Transferase</keyword>
<evidence type="ECO:0000259" key="6">
    <source>
        <dbReference type="PROSITE" id="PS50075"/>
    </source>
</evidence>
<dbReference type="InterPro" id="IPR030918">
    <property type="entry name" value="PT_fungal_PKS"/>
</dbReference>
<dbReference type="SUPFAM" id="SSF53901">
    <property type="entry name" value="Thiolase-like"/>
    <property type="match status" value="2"/>
</dbReference>
<dbReference type="GO" id="GO:0006633">
    <property type="term" value="P:fatty acid biosynthetic process"/>
    <property type="evidence" value="ECO:0007669"/>
    <property type="project" value="TreeGrafter"/>
</dbReference>
<dbReference type="InterPro" id="IPR049551">
    <property type="entry name" value="PKS_DH_C"/>
</dbReference>
<comment type="caution">
    <text evidence="9">The sequence shown here is derived from an EMBL/GenBank/DDBJ whole genome shotgun (WGS) entry which is preliminary data.</text>
</comment>
<evidence type="ECO:0000313" key="10">
    <source>
        <dbReference type="Proteomes" id="UP001166286"/>
    </source>
</evidence>
<name>A0AA39V666_9LECA</name>
<reference evidence="9" key="1">
    <citation type="submission" date="2023-03" db="EMBL/GenBank/DDBJ databases">
        <title>Complete genome of Cladonia borealis.</title>
        <authorList>
            <person name="Park H."/>
        </authorList>
    </citation>
    <scope>NUCLEOTIDE SEQUENCE</scope>
    <source>
        <strain evidence="9">ANT050790</strain>
    </source>
</reference>
<dbReference type="PROSITE" id="PS50075">
    <property type="entry name" value="CARRIER"/>
    <property type="match status" value="1"/>
</dbReference>
<dbReference type="SMART" id="SM00827">
    <property type="entry name" value="PKS_AT"/>
    <property type="match status" value="1"/>
</dbReference>
<evidence type="ECO:0000256" key="2">
    <source>
        <dbReference type="ARBA" id="ARBA00022553"/>
    </source>
</evidence>
<dbReference type="InterPro" id="IPR016035">
    <property type="entry name" value="Acyl_Trfase/lysoPLipase"/>
</dbReference>
<protein>
    <recommendedName>
        <fullName evidence="11">Polyketide synthase</fullName>
    </recommendedName>
</protein>
<feature type="compositionally biased region" description="Low complexity" evidence="5">
    <location>
        <begin position="1810"/>
        <end position="1823"/>
    </location>
</feature>
<feature type="active site" description="Proton donor; for dehydratase activity" evidence="4">
    <location>
        <position position="1474"/>
    </location>
</feature>
<dbReference type="Gene3D" id="3.30.70.3290">
    <property type="match status" value="1"/>
</dbReference>
<dbReference type="Pfam" id="PF02801">
    <property type="entry name" value="Ketoacyl-synt_C"/>
    <property type="match status" value="1"/>
</dbReference>
<dbReference type="SMART" id="SM00825">
    <property type="entry name" value="PKS_KS"/>
    <property type="match status" value="1"/>
</dbReference>
<dbReference type="InterPro" id="IPR050091">
    <property type="entry name" value="PKS_NRPS_Biosynth_Enz"/>
</dbReference>
<dbReference type="PROSITE" id="PS52019">
    <property type="entry name" value="PKS_MFAS_DH"/>
    <property type="match status" value="1"/>
</dbReference>
<dbReference type="Pfam" id="PF00550">
    <property type="entry name" value="PP-binding"/>
    <property type="match status" value="1"/>
</dbReference>
<evidence type="ECO:0000259" key="7">
    <source>
        <dbReference type="PROSITE" id="PS52004"/>
    </source>
</evidence>
<dbReference type="CDD" id="cd00833">
    <property type="entry name" value="PKS"/>
    <property type="match status" value="1"/>
</dbReference>
<dbReference type="PROSITE" id="PS00012">
    <property type="entry name" value="PHOSPHOPANTETHEINE"/>
    <property type="match status" value="1"/>
</dbReference>
<dbReference type="InterPro" id="IPR001031">
    <property type="entry name" value="Thioesterase"/>
</dbReference>
<dbReference type="PANTHER" id="PTHR43775">
    <property type="entry name" value="FATTY ACID SYNTHASE"/>
    <property type="match status" value="1"/>
</dbReference>
<dbReference type="InterPro" id="IPR036736">
    <property type="entry name" value="ACP-like_sf"/>
</dbReference>
<dbReference type="InterPro" id="IPR006162">
    <property type="entry name" value="Ppantetheine_attach_site"/>
</dbReference>
<feature type="active site" description="Proton acceptor; for dehydratase activity" evidence="4">
    <location>
        <position position="1287"/>
    </location>
</feature>
<dbReference type="Gene3D" id="3.10.129.110">
    <property type="entry name" value="Polyketide synthase dehydratase"/>
    <property type="match status" value="1"/>
</dbReference>
<dbReference type="Gene3D" id="1.10.1200.10">
    <property type="entry name" value="ACP-like"/>
    <property type="match status" value="1"/>
</dbReference>
<dbReference type="SUPFAM" id="SSF53474">
    <property type="entry name" value="alpha/beta-Hydrolases"/>
    <property type="match status" value="1"/>
</dbReference>
<evidence type="ECO:0000313" key="9">
    <source>
        <dbReference type="EMBL" id="KAK0507525.1"/>
    </source>
</evidence>
<dbReference type="InterPro" id="IPR049900">
    <property type="entry name" value="PKS_mFAS_DH"/>
</dbReference>